<comment type="subcellular location">
    <subcellularLocation>
        <location evidence="1">Nucleus</location>
    </subcellularLocation>
</comment>
<dbReference type="Gene3D" id="3.40.50.150">
    <property type="entry name" value="Vaccinia Virus protein VP39"/>
    <property type="match status" value="1"/>
</dbReference>
<gene>
    <name evidence="10" type="ORF">DTER00134_LOCUS18272</name>
</gene>
<organism evidence="10">
    <name type="scientific">Dunaliella tertiolecta</name>
    <name type="common">Green alga</name>
    <dbReference type="NCBI Taxonomy" id="3047"/>
    <lineage>
        <taxon>Eukaryota</taxon>
        <taxon>Viridiplantae</taxon>
        <taxon>Chlorophyta</taxon>
        <taxon>core chlorophytes</taxon>
        <taxon>Chlorophyceae</taxon>
        <taxon>CS clade</taxon>
        <taxon>Chlamydomonadales</taxon>
        <taxon>Dunaliellaceae</taxon>
        <taxon>Dunaliella</taxon>
    </lineage>
</organism>
<name>A0A7S3R5P6_DUNTE</name>
<accession>A0A7S3R5P6</accession>
<dbReference type="GO" id="GO:0005634">
    <property type="term" value="C:nucleus"/>
    <property type="evidence" value="ECO:0007669"/>
    <property type="project" value="UniProtKB-SubCell"/>
</dbReference>
<dbReference type="InterPro" id="IPR055135">
    <property type="entry name" value="PRMT_dom"/>
</dbReference>
<proteinExistence type="predicted"/>
<evidence type="ECO:0000313" key="10">
    <source>
        <dbReference type="EMBL" id="CAE0503199.1"/>
    </source>
</evidence>
<dbReference type="Gene3D" id="2.70.160.11">
    <property type="entry name" value="Hnrnp arginine n-methyltransferase1"/>
    <property type="match status" value="1"/>
</dbReference>
<dbReference type="GO" id="GO:0016274">
    <property type="term" value="F:protein-arginine N-methyltransferase activity"/>
    <property type="evidence" value="ECO:0007669"/>
    <property type="project" value="InterPro"/>
</dbReference>
<reference evidence="10" key="1">
    <citation type="submission" date="2021-01" db="EMBL/GenBank/DDBJ databases">
        <authorList>
            <person name="Corre E."/>
            <person name="Pelletier E."/>
            <person name="Niang G."/>
            <person name="Scheremetjew M."/>
            <person name="Finn R."/>
            <person name="Kale V."/>
            <person name="Holt S."/>
            <person name="Cochrane G."/>
            <person name="Meng A."/>
            <person name="Brown T."/>
            <person name="Cohen L."/>
        </authorList>
    </citation>
    <scope>NUCLEOTIDE SEQUENCE</scope>
    <source>
        <strain evidence="10">CCMP1320</strain>
    </source>
</reference>
<dbReference type="Pfam" id="PF13649">
    <property type="entry name" value="Methyltransf_25"/>
    <property type="match status" value="1"/>
</dbReference>
<dbReference type="PANTHER" id="PTHR11006:SF53">
    <property type="entry name" value="PROTEIN ARGININE N-METHYLTRANSFERASE 3"/>
    <property type="match status" value="1"/>
</dbReference>
<evidence type="ECO:0008006" key="11">
    <source>
        <dbReference type="Google" id="ProtNLM"/>
    </source>
</evidence>
<protein>
    <recommendedName>
        <fullName evidence="11">Methyltransferase domain-containing protein</fullName>
    </recommendedName>
</protein>
<evidence type="ECO:0000256" key="7">
    <source>
        <dbReference type="SAM" id="MobiDB-lite"/>
    </source>
</evidence>
<dbReference type="PANTHER" id="PTHR11006">
    <property type="entry name" value="PROTEIN ARGININE N-METHYLTRANSFERASE"/>
    <property type="match status" value="1"/>
</dbReference>
<feature type="region of interest" description="Disordered" evidence="7">
    <location>
        <begin position="1"/>
        <end position="21"/>
    </location>
</feature>
<keyword evidence="4 6" id="KW-0949">S-adenosyl-L-methionine</keyword>
<dbReference type="InterPro" id="IPR025799">
    <property type="entry name" value="Arg_MeTrfase"/>
</dbReference>
<dbReference type="GO" id="GO:0032259">
    <property type="term" value="P:methylation"/>
    <property type="evidence" value="ECO:0007669"/>
    <property type="project" value="UniProtKB-KW"/>
</dbReference>
<evidence type="ECO:0000259" key="9">
    <source>
        <dbReference type="Pfam" id="PF22528"/>
    </source>
</evidence>
<evidence type="ECO:0000256" key="4">
    <source>
        <dbReference type="ARBA" id="ARBA00022691"/>
    </source>
</evidence>
<dbReference type="AlphaFoldDB" id="A0A7S3R5P6"/>
<dbReference type="PROSITE" id="PS51678">
    <property type="entry name" value="SAM_MT_PRMT"/>
    <property type="match status" value="1"/>
</dbReference>
<evidence type="ECO:0000256" key="2">
    <source>
        <dbReference type="ARBA" id="ARBA00022603"/>
    </source>
</evidence>
<keyword evidence="3 6" id="KW-0808">Transferase</keyword>
<dbReference type="InterPro" id="IPR041698">
    <property type="entry name" value="Methyltransf_25"/>
</dbReference>
<feature type="domain" description="Protein arginine N-methyltransferase" evidence="9">
    <location>
        <begin position="170"/>
        <end position="333"/>
    </location>
</feature>
<dbReference type="GO" id="GO:0042054">
    <property type="term" value="F:histone methyltransferase activity"/>
    <property type="evidence" value="ECO:0007669"/>
    <property type="project" value="TreeGrafter"/>
</dbReference>
<dbReference type="Pfam" id="PF22528">
    <property type="entry name" value="PRMT_C"/>
    <property type="match status" value="1"/>
</dbReference>
<dbReference type="EMBL" id="HBIP01030136">
    <property type="protein sequence ID" value="CAE0503199.1"/>
    <property type="molecule type" value="Transcribed_RNA"/>
</dbReference>
<evidence type="ECO:0000256" key="1">
    <source>
        <dbReference type="ARBA" id="ARBA00004123"/>
    </source>
</evidence>
<dbReference type="FunFam" id="3.40.50.150:FF:000116">
    <property type="entry name" value="probable protein arginine N-methyltransferase 1"/>
    <property type="match status" value="1"/>
</dbReference>
<dbReference type="SUPFAM" id="SSF53335">
    <property type="entry name" value="S-adenosyl-L-methionine-dependent methyltransferases"/>
    <property type="match status" value="1"/>
</dbReference>
<keyword evidence="5" id="KW-0539">Nucleus</keyword>
<evidence type="ECO:0000256" key="3">
    <source>
        <dbReference type="ARBA" id="ARBA00022679"/>
    </source>
</evidence>
<dbReference type="CDD" id="cd02440">
    <property type="entry name" value="AdoMet_MTases"/>
    <property type="match status" value="1"/>
</dbReference>
<evidence type="ECO:0000256" key="5">
    <source>
        <dbReference type="ARBA" id="ARBA00023242"/>
    </source>
</evidence>
<dbReference type="FunFam" id="2.70.160.11:FF:000001">
    <property type="entry name" value="Blast:Protein arginine N-methyltransferase 1"/>
    <property type="match status" value="1"/>
</dbReference>
<evidence type="ECO:0000259" key="8">
    <source>
        <dbReference type="Pfam" id="PF13649"/>
    </source>
</evidence>
<keyword evidence="2 6" id="KW-0489">Methyltransferase</keyword>
<evidence type="ECO:0000256" key="6">
    <source>
        <dbReference type="PROSITE-ProRule" id="PRU01015"/>
    </source>
</evidence>
<dbReference type="InterPro" id="IPR029063">
    <property type="entry name" value="SAM-dependent_MTases_sf"/>
</dbReference>
<feature type="domain" description="Methyltransferase" evidence="8">
    <location>
        <begin position="68"/>
        <end position="165"/>
    </location>
</feature>
<sequence length="347" mass="38954">MQDAEMPASAAQGSNGADKADDKTSADYYFDSYSHFGIHEEMLKDGIRTRSYMNAIMNNAFQFKDKVVLDIGCGTGILSLFCSKAGAKHVYGIECSAIADQAKQIIEDNGYSDRITIIKGKVEEINLPVEKVDIIVSEWMGYFLFYESMLDTVIYSRDKWLAPGGMMLPDRATLNLMGIEDGDYKADKIDYWDNVYGFDFKCIKSLAMAEPLVDVVDPQQVATTTAPVLSVDILTASKEDATFKVPFSLTALRNDYLHAIVAYFDITFGAGHKPVFFSTSPKSRSTHWKQTVFYLEDTVTICQGETLNGTLSCKPNAKNPRDLDIELTYDFKGKHCKCQRVQQYRMR</sequence>